<organism evidence="1 2">
    <name type="scientific">Pseudocercospora fijiensis (strain CIRAD86)</name>
    <name type="common">Black leaf streak disease fungus</name>
    <name type="synonym">Mycosphaerella fijiensis</name>
    <dbReference type="NCBI Taxonomy" id="383855"/>
    <lineage>
        <taxon>Eukaryota</taxon>
        <taxon>Fungi</taxon>
        <taxon>Dikarya</taxon>
        <taxon>Ascomycota</taxon>
        <taxon>Pezizomycotina</taxon>
        <taxon>Dothideomycetes</taxon>
        <taxon>Dothideomycetidae</taxon>
        <taxon>Mycosphaerellales</taxon>
        <taxon>Mycosphaerellaceae</taxon>
        <taxon>Pseudocercospora</taxon>
    </lineage>
</organism>
<dbReference type="EMBL" id="KB446558">
    <property type="protein sequence ID" value="EME82883.1"/>
    <property type="molecule type" value="Genomic_DNA"/>
</dbReference>
<dbReference type="AlphaFoldDB" id="M3B0E7"/>
<sequence>MKLEARSCIVNALMHSVMYPVFITILESLRVDRYSSQALVAVIVTCCSCHRAHVLRRSAIAVPERSNRRRRQCARCMSGHAVTSVLKAFRIDGNDYKCGTLQLRSYIVKLRAGGRTCEKMIVPDLPGNVCGPDEVVIRISLSHQCLILFQFERSSQGSHIESKGWHLVQEASYSRGARRLQGTHSNTSRGAD</sequence>
<dbReference type="Proteomes" id="UP000016932">
    <property type="component" value="Unassembled WGS sequence"/>
</dbReference>
<evidence type="ECO:0000313" key="2">
    <source>
        <dbReference type="Proteomes" id="UP000016932"/>
    </source>
</evidence>
<protein>
    <submittedName>
        <fullName evidence="1">Uncharacterized protein</fullName>
    </submittedName>
</protein>
<dbReference type="VEuPathDB" id="FungiDB:MYCFIDRAFT_174399"/>
<reference evidence="1 2" key="1">
    <citation type="journal article" date="2012" name="PLoS Pathog.">
        <title>Diverse lifestyles and strategies of plant pathogenesis encoded in the genomes of eighteen Dothideomycetes fungi.</title>
        <authorList>
            <person name="Ohm R.A."/>
            <person name="Feau N."/>
            <person name="Henrissat B."/>
            <person name="Schoch C.L."/>
            <person name="Horwitz B.A."/>
            <person name="Barry K.W."/>
            <person name="Condon B.J."/>
            <person name="Copeland A.C."/>
            <person name="Dhillon B."/>
            <person name="Glaser F."/>
            <person name="Hesse C.N."/>
            <person name="Kosti I."/>
            <person name="LaButti K."/>
            <person name="Lindquist E.A."/>
            <person name="Lucas S."/>
            <person name="Salamov A.A."/>
            <person name="Bradshaw R.E."/>
            <person name="Ciuffetti L."/>
            <person name="Hamelin R.C."/>
            <person name="Kema G.H.J."/>
            <person name="Lawrence C."/>
            <person name="Scott J.A."/>
            <person name="Spatafora J.W."/>
            <person name="Turgeon B.G."/>
            <person name="de Wit P.J.G.M."/>
            <person name="Zhong S."/>
            <person name="Goodwin S.B."/>
            <person name="Grigoriev I.V."/>
        </authorList>
    </citation>
    <scope>NUCLEOTIDE SEQUENCE [LARGE SCALE GENOMIC DNA]</scope>
    <source>
        <strain evidence="1 2">CIRAD86</strain>
    </source>
</reference>
<gene>
    <name evidence="1" type="ORF">MYCFIDRAFT_174399</name>
</gene>
<keyword evidence="2" id="KW-1185">Reference proteome</keyword>
<accession>M3B0E7</accession>
<proteinExistence type="predicted"/>
<dbReference type="KEGG" id="pfj:MYCFIDRAFT_174399"/>
<dbReference type="GeneID" id="19333179"/>
<dbReference type="RefSeq" id="XP_007926273.1">
    <property type="nucleotide sequence ID" value="XM_007928082.1"/>
</dbReference>
<dbReference type="HOGENOM" id="CLU_1415736_0_0_1"/>
<evidence type="ECO:0000313" key="1">
    <source>
        <dbReference type="EMBL" id="EME82883.1"/>
    </source>
</evidence>
<name>M3B0E7_PSEFD</name>